<dbReference type="PANTHER" id="PTHR45947:SF3">
    <property type="entry name" value="SULFOQUINOVOSYL TRANSFERASE SQD2"/>
    <property type="match status" value="1"/>
</dbReference>
<gene>
    <name evidence="2" type="ORF">ENT37_12815</name>
</gene>
<dbReference type="InterPro" id="IPR050194">
    <property type="entry name" value="Glycosyltransferase_grp1"/>
</dbReference>
<dbReference type="Pfam" id="PF00534">
    <property type="entry name" value="Glycos_transf_1"/>
    <property type="match status" value="1"/>
</dbReference>
<name>A0A7C4PU01_9CHLR</name>
<evidence type="ECO:0000313" key="2">
    <source>
        <dbReference type="EMBL" id="HGS22730.1"/>
    </source>
</evidence>
<dbReference type="PANTHER" id="PTHR45947">
    <property type="entry name" value="SULFOQUINOVOSYL TRANSFERASE SQD2"/>
    <property type="match status" value="1"/>
</dbReference>
<keyword evidence="2" id="KW-0808">Transferase</keyword>
<protein>
    <submittedName>
        <fullName evidence="2">Glycosyltransferase</fullName>
    </submittedName>
</protein>
<dbReference type="GO" id="GO:0016757">
    <property type="term" value="F:glycosyltransferase activity"/>
    <property type="evidence" value="ECO:0007669"/>
    <property type="project" value="InterPro"/>
</dbReference>
<sequence length="367" mass="41005">MSEIIPVRLAVQQRVLPAYRAAFFDLLARSCEKGMSVFYGEPRQDEALGARGELKVAERGYAENLYLGSGRFYACFQRGVMHWLEVWQPDVLIVEANPRYLSTPRAVLWMKARGRPVIGWGLGAPPAGSFWRKMLRERFLAQFSALITYSKAGFEQYQRAGFRGDRIFIAPNAVAPRPTGICPERPDSFRGRPVVLYVGRLQPRKRVDLLIRACARLPESIRPRLVVVGDGPERTALEALAREVFPETEFPGERRGADLASIWAEADLFVLPGTGGLAVQEAMAAGLPVAVAEADGTQADLVREENGWRLRPGDEDHLVTILQEALDDPVRLRRMGRAGYRIVDQEINLETMVDGFIQAIKSVWSGK</sequence>
<dbReference type="Gene3D" id="3.40.50.2000">
    <property type="entry name" value="Glycogen Phosphorylase B"/>
    <property type="match status" value="2"/>
</dbReference>
<dbReference type="EMBL" id="DSYK01000642">
    <property type="protein sequence ID" value="HGS22730.1"/>
    <property type="molecule type" value="Genomic_DNA"/>
</dbReference>
<evidence type="ECO:0000259" key="1">
    <source>
        <dbReference type="Pfam" id="PF00534"/>
    </source>
</evidence>
<dbReference type="CDD" id="cd03801">
    <property type="entry name" value="GT4_PimA-like"/>
    <property type="match status" value="1"/>
</dbReference>
<dbReference type="InterPro" id="IPR001296">
    <property type="entry name" value="Glyco_trans_1"/>
</dbReference>
<dbReference type="SUPFAM" id="SSF53756">
    <property type="entry name" value="UDP-Glycosyltransferase/glycogen phosphorylase"/>
    <property type="match status" value="1"/>
</dbReference>
<dbReference type="AlphaFoldDB" id="A0A7C4PU01"/>
<reference evidence="2" key="1">
    <citation type="journal article" date="2020" name="mSystems">
        <title>Genome- and Community-Level Interaction Insights into Carbon Utilization and Element Cycling Functions of Hydrothermarchaeota in Hydrothermal Sediment.</title>
        <authorList>
            <person name="Zhou Z."/>
            <person name="Liu Y."/>
            <person name="Xu W."/>
            <person name="Pan J."/>
            <person name="Luo Z.H."/>
            <person name="Li M."/>
        </authorList>
    </citation>
    <scope>NUCLEOTIDE SEQUENCE [LARGE SCALE GENOMIC DNA]</scope>
    <source>
        <strain evidence="2">SpSt-573</strain>
    </source>
</reference>
<accession>A0A7C4PU01</accession>
<feature type="domain" description="Glycosyl transferase family 1" evidence="1">
    <location>
        <begin position="190"/>
        <end position="340"/>
    </location>
</feature>
<organism evidence="2">
    <name type="scientific">Anaerolinea thermolimosa</name>
    <dbReference type="NCBI Taxonomy" id="229919"/>
    <lineage>
        <taxon>Bacteria</taxon>
        <taxon>Bacillati</taxon>
        <taxon>Chloroflexota</taxon>
        <taxon>Anaerolineae</taxon>
        <taxon>Anaerolineales</taxon>
        <taxon>Anaerolineaceae</taxon>
        <taxon>Anaerolinea</taxon>
    </lineage>
</organism>
<comment type="caution">
    <text evidence="2">The sequence shown here is derived from an EMBL/GenBank/DDBJ whole genome shotgun (WGS) entry which is preliminary data.</text>
</comment>
<proteinExistence type="predicted"/>